<dbReference type="PANTHER" id="PTHR42972:SF8">
    <property type="entry name" value="POLYHYDROXYBUTYRATE DEPOLYMERASE"/>
    <property type="match status" value="1"/>
</dbReference>
<evidence type="ECO:0000313" key="3">
    <source>
        <dbReference type="Proteomes" id="UP000020077"/>
    </source>
</evidence>
<comment type="caution">
    <text evidence="2">The sequence shown here is derived from an EMBL/GenBank/DDBJ whole genome shotgun (WGS) entry which is preliminary data.</text>
</comment>
<evidence type="ECO:0000256" key="1">
    <source>
        <dbReference type="SAM" id="SignalP"/>
    </source>
</evidence>
<sequence length="385" mass="41753">MTMITSVFLRRLAVAVLLMLGLPTVIAAPPLPGVSAELPALAADLRELTVSGVSSGAYMAVQFQVAYSQLVRGAGIIAGGPYDCAKGSILRALSRCMSPSSWAELPSVAELRAHAEALARAGHIDSLEHLRDDRVWLLSGGKDETVHTAVVERLAAFYAEWLPPAAIRFVQVPEATHAMISVADREANPCSSMQAPFINRCGNLDAAGEMLAQMLGPLQATDGTARGEVLSFDQRPFVDGQAIDAGLADEAYVYVPQACRSTLCRVHVAFHGCRQSATQIGRRFVDGAGYNAWADNNRIIVLYPQTVPRRGLAFGSWKWVYNPLGCWDWWGYSGSAYATRDGLQIAAVRAMLKRLAADPHQQAARPIPGACRCARSRNSRCRFWR</sequence>
<feature type="chain" id="PRO_5001750904" evidence="1">
    <location>
        <begin position="28"/>
        <end position="385"/>
    </location>
</feature>
<keyword evidence="1" id="KW-0732">Signal</keyword>
<dbReference type="AlphaFoldDB" id="A0A080M077"/>
<proteinExistence type="predicted"/>
<name>A0A080M077_9PROT</name>
<accession>A0A080M077</accession>
<organism evidence="2 3">
    <name type="scientific">Candidatus Accumulibacter phosphatis</name>
    <dbReference type="NCBI Taxonomy" id="327160"/>
    <lineage>
        <taxon>Bacteria</taxon>
        <taxon>Pseudomonadati</taxon>
        <taxon>Pseudomonadota</taxon>
        <taxon>Betaproteobacteria</taxon>
        <taxon>Candidatus Accumulibacter</taxon>
    </lineage>
</organism>
<feature type="signal peptide" evidence="1">
    <location>
        <begin position="1"/>
        <end position="27"/>
    </location>
</feature>
<dbReference type="PANTHER" id="PTHR42972">
    <property type="entry name" value="TOL-PAL SYSTEM PROTEIN TOLB"/>
    <property type="match status" value="1"/>
</dbReference>
<evidence type="ECO:0000313" key="2">
    <source>
        <dbReference type="EMBL" id="KFB74558.1"/>
    </source>
</evidence>
<dbReference type="EMBL" id="JDVG02000016">
    <property type="protein sequence ID" value="KFB74558.1"/>
    <property type="molecule type" value="Genomic_DNA"/>
</dbReference>
<dbReference type="SUPFAM" id="SSF53474">
    <property type="entry name" value="alpha/beta-Hydrolases"/>
    <property type="match status" value="1"/>
</dbReference>
<dbReference type="Proteomes" id="UP000020077">
    <property type="component" value="Unassembled WGS sequence"/>
</dbReference>
<protein>
    <submittedName>
        <fullName evidence="2">Esterase, PHB depolymerase family</fullName>
    </submittedName>
</protein>
<dbReference type="Gene3D" id="3.40.50.1820">
    <property type="entry name" value="alpha/beta hydrolase"/>
    <property type="match status" value="2"/>
</dbReference>
<dbReference type="InterPro" id="IPR029058">
    <property type="entry name" value="AB_hydrolase_fold"/>
</dbReference>
<reference evidence="2 3" key="1">
    <citation type="submission" date="2014-02" db="EMBL/GenBank/DDBJ databases">
        <title>Expanding our view of genomic diversity in Candidatus Accumulibacter clades.</title>
        <authorList>
            <person name="Skennerton C.T."/>
            <person name="Barr J.J."/>
            <person name="Slater F.R."/>
            <person name="Bond P.L."/>
            <person name="Tyson G.W."/>
        </authorList>
    </citation>
    <scope>NUCLEOTIDE SEQUENCE [LARGE SCALE GENOMIC DNA]</scope>
    <source>
        <strain evidence="3">BA-91</strain>
    </source>
</reference>
<gene>
    <name evidence="2" type="ORF">AW09_000112</name>
</gene>